<proteinExistence type="predicted"/>
<feature type="region of interest" description="Disordered" evidence="1">
    <location>
        <begin position="36"/>
        <end position="150"/>
    </location>
</feature>
<reference evidence="3" key="1">
    <citation type="submission" date="2018-06" db="EMBL/GenBank/DDBJ databases">
        <authorList>
            <person name="Zhirakovskaya E."/>
        </authorList>
    </citation>
    <scope>NUCLEOTIDE SEQUENCE</scope>
</reference>
<protein>
    <recommendedName>
        <fullName evidence="2">DUF4124 domain-containing protein</fullName>
    </recommendedName>
</protein>
<evidence type="ECO:0000256" key="1">
    <source>
        <dbReference type="SAM" id="MobiDB-lite"/>
    </source>
</evidence>
<sequence>MYQFSSLVLVLYVVTLPFVNSANARQVYKSVDAEGNITYSSSPTEDATQTEKMRVTGRGQPVTESQGNSNIEQIKDLAGEMEKDRIQRQDDREAANKKRDEAQARKQAEAAKKQAQQKAAEPQERYYPVYVPRPHHPARPEHRRQQRTFP</sequence>
<feature type="domain" description="DUF4124" evidence="2">
    <location>
        <begin position="19"/>
        <end position="61"/>
    </location>
</feature>
<organism evidence="3">
    <name type="scientific">hydrothermal vent metagenome</name>
    <dbReference type="NCBI Taxonomy" id="652676"/>
    <lineage>
        <taxon>unclassified sequences</taxon>
        <taxon>metagenomes</taxon>
        <taxon>ecological metagenomes</taxon>
    </lineage>
</organism>
<feature type="compositionally biased region" description="Basic residues" evidence="1">
    <location>
        <begin position="133"/>
        <end position="150"/>
    </location>
</feature>
<gene>
    <name evidence="3" type="ORF">MNBD_GAMMA21-3039</name>
</gene>
<feature type="compositionally biased region" description="Low complexity" evidence="1">
    <location>
        <begin position="113"/>
        <end position="132"/>
    </location>
</feature>
<dbReference type="Pfam" id="PF13511">
    <property type="entry name" value="DUF4124"/>
    <property type="match status" value="1"/>
</dbReference>
<evidence type="ECO:0000259" key="2">
    <source>
        <dbReference type="Pfam" id="PF13511"/>
    </source>
</evidence>
<feature type="compositionally biased region" description="Polar residues" evidence="1">
    <location>
        <begin position="37"/>
        <end position="47"/>
    </location>
</feature>
<feature type="compositionally biased region" description="Polar residues" evidence="1">
    <location>
        <begin position="62"/>
        <end position="72"/>
    </location>
</feature>
<dbReference type="EMBL" id="UOFR01000021">
    <property type="protein sequence ID" value="VAW93654.1"/>
    <property type="molecule type" value="Genomic_DNA"/>
</dbReference>
<name>A0A3B1AID9_9ZZZZ</name>
<feature type="compositionally biased region" description="Basic and acidic residues" evidence="1">
    <location>
        <begin position="73"/>
        <end position="112"/>
    </location>
</feature>
<accession>A0A3B1AID9</accession>
<evidence type="ECO:0000313" key="3">
    <source>
        <dbReference type="EMBL" id="VAW93654.1"/>
    </source>
</evidence>
<dbReference type="InterPro" id="IPR025392">
    <property type="entry name" value="DUF4124"/>
</dbReference>
<dbReference type="AlphaFoldDB" id="A0A3B1AID9"/>